<dbReference type="HOGENOM" id="CLU_1882195_0_0_3"/>
<dbReference type="STRING" id="118168.MC7420_7246"/>
<evidence type="ECO:0000313" key="2">
    <source>
        <dbReference type="Proteomes" id="UP000003835"/>
    </source>
</evidence>
<accession>B4VHP8</accession>
<dbReference type="Proteomes" id="UP000003835">
    <property type="component" value="Unassembled WGS sequence"/>
</dbReference>
<keyword evidence="2" id="KW-1185">Reference proteome</keyword>
<reference evidence="1 2" key="1">
    <citation type="submission" date="2008-07" db="EMBL/GenBank/DDBJ databases">
        <authorList>
            <person name="Tandeau de Marsac N."/>
            <person name="Ferriera S."/>
            <person name="Johnson J."/>
            <person name="Kravitz S."/>
            <person name="Beeson K."/>
            <person name="Sutton G."/>
            <person name="Rogers Y.-H."/>
            <person name="Friedman R."/>
            <person name="Frazier M."/>
            <person name="Venter J.C."/>
        </authorList>
    </citation>
    <scope>NUCLEOTIDE SEQUENCE [LARGE SCALE GENOMIC DNA]</scope>
    <source>
        <strain evidence="1 2">PCC 7420</strain>
    </source>
</reference>
<protein>
    <recommendedName>
        <fullName evidence="3">PsbP C-terminal domain-containing protein</fullName>
    </recommendedName>
</protein>
<name>B4VHP8_9CYAN</name>
<organism evidence="1 2">
    <name type="scientific">Coleofasciculus chthonoplastes PCC 7420</name>
    <dbReference type="NCBI Taxonomy" id="118168"/>
    <lineage>
        <taxon>Bacteria</taxon>
        <taxon>Bacillati</taxon>
        <taxon>Cyanobacteriota</taxon>
        <taxon>Cyanophyceae</taxon>
        <taxon>Coleofasciculales</taxon>
        <taxon>Coleofasciculaceae</taxon>
        <taxon>Coleofasciculus</taxon>
    </lineage>
</organism>
<evidence type="ECO:0008006" key="3">
    <source>
        <dbReference type="Google" id="ProtNLM"/>
    </source>
</evidence>
<gene>
    <name evidence="1" type="ORF">MC7420_7246</name>
</gene>
<dbReference type="AlphaFoldDB" id="B4VHP8"/>
<evidence type="ECO:0000313" key="1">
    <source>
        <dbReference type="EMBL" id="EDX78593.1"/>
    </source>
</evidence>
<dbReference type="eggNOG" id="ENOG5032S2H">
    <property type="taxonomic scope" value="Bacteria"/>
</dbReference>
<proteinExistence type="predicted"/>
<dbReference type="EMBL" id="DS989841">
    <property type="protein sequence ID" value="EDX78593.1"/>
    <property type="molecule type" value="Genomic_DNA"/>
</dbReference>
<sequence>MSYPQGWVTNSGSVVEQCKVFDPESISLPEQSESFDEAVHIRVDKIPFERVAREDNQTSQELSRRQTTIDGYQAVVVENKATGIGLIPEGVRSYLYFVDLDGQTLIGTTYDMQGQRYQRNKQVLDQMMNSLSFNR</sequence>